<dbReference type="OrthoDB" id="274622at2759"/>
<sequence length="180" mass="20294">MSFPGQAVQRAWHLVDASNQTVGRLAGQVAQILRGKHKPTFQPNKDMGDYVVVINAEKVHFSGKKWNKKLYRWHTGYPGGLKERPAKDMLERKPEEVLKKAILGMLKRNNLRHQSIEPRLRIYAGPSHPHTAQLPLDSTIAIPSPPRARSGDFHFGLASYNSQKTVGMDPFKIPLQTKKA</sequence>
<evidence type="ECO:0000256" key="1">
    <source>
        <dbReference type="ARBA" id="ARBA00006227"/>
    </source>
</evidence>
<evidence type="ECO:0000313" key="2">
    <source>
        <dbReference type="EMBL" id="KAG7354078.1"/>
    </source>
</evidence>
<dbReference type="GO" id="GO:0005762">
    <property type="term" value="C:mitochondrial large ribosomal subunit"/>
    <property type="evidence" value="ECO:0007669"/>
    <property type="project" value="TreeGrafter"/>
</dbReference>
<evidence type="ECO:0000313" key="3">
    <source>
        <dbReference type="Proteomes" id="UP000693970"/>
    </source>
</evidence>
<accession>A0A9K3L3B1</accession>
<reference evidence="2" key="1">
    <citation type="journal article" date="2021" name="Sci. Rep.">
        <title>Diploid genomic architecture of Nitzschia inconspicua, an elite biomass production diatom.</title>
        <authorList>
            <person name="Oliver A."/>
            <person name="Podell S."/>
            <person name="Pinowska A."/>
            <person name="Traller J.C."/>
            <person name="Smith S.R."/>
            <person name="McClure R."/>
            <person name="Beliaev A."/>
            <person name="Bohutskyi P."/>
            <person name="Hill E.A."/>
            <person name="Rabines A."/>
            <person name="Zheng H."/>
            <person name="Allen L.Z."/>
            <person name="Kuo A."/>
            <person name="Grigoriev I.V."/>
            <person name="Allen A.E."/>
            <person name="Hazlebeck D."/>
            <person name="Allen E.E."/>
        </authorList>
    </citation>
    <scope>NUCLEOTIDE SEQUENCE</scope>
    <source>
        <strain evidence="2">Hildebrandi</strain>
    </source>
</reference>
<gene>
    <name evidence="2" type="ORF">IV203_003434</name>
</gene>
<comment type="similarity">
    <text evidence="1">Belongs to the universal ribosomal protein uL13 family.</text>
</comment>
<dbReference type="Proteomes" id="UP000693970">
    <property type="component" value="Unassembled WGS sequence"/>
</dbReference>
<dbReference type="CDD" id="cd00392">
    <property type="entry name" value="Ribosomal_L13"/>
    <property type="match status" value="1"/>
</dbReference>
<dbReference type="GO" id="GO:0003735">
    <property type="term" value="F:structural constituent of ribosome"/>
    <property type="evidence" value="ECO:0007669"/>
    <property type="project" value="InterPro"/>
</dbReference>
<dbReference type="GO" id="GO:0003729">
    <property type="term" value="F:mRNA binding"/>
    <property type="evidence" value="ECO:0007669"/>
    <property type="project" value="TreeGrafter"/>
</dbReference>
<proteinExistence type="inferred from homology"/>
<protein>
    <submittedName>
        <fullName evidence="2">50S ribosomal protein L13</fullName>
    </submittedName>
</protein>
<dbReference type="EMBL" id="JAGRRH010000016">
    <property type="protein sequence ID" value="KAG7354078.1"/>
    <property type="molecule type" value="Genomic_DNA"/>
</dbReference>
<dbReference type="PANTHER" id="PTHR11545:SF41">
    <property type="entry name" value="50S RIBOSOMAL PROTEIN L13, CHLOROPLASTIC"/>
    <property type="match status" value="1"/>
</dbReference>
<comment type="caution">
    <text evidence="2">The sequence shown here is derived from an EMBL/GenBank/DDBJ whole genome shotgun (WGS) entry which is preliminary data.</text>
</comment>
<reference evidence="2" key="2">
    <citation type="submission" date="2021-04" db="EMBL/GenBank/DDBJ databases">
        <authorList>
            <person name="Podell S."/>
        </authorList>
    </citation>
    <scope>NUCLEOTIDE SEQUENCE</scope>
    <source>
        <strain evidence="2">Hildebrandi</strain>
    </source>
</reference>
<dbReference type="NCBIfam" id="TIGR01066">
    <property type="entry name" value="rplM_bact"/>
    <property type="match status" value="1"/>
</dbReference>
<dbReference type="InterPro" id="IPR005822">
    <property type="entry name" value="Ribosomal_uL13"/>
</dbReference>
<keyword evidence="2" id="KW-0689">Ribosomal protein</keyword>
<name>A0A9K3L3B1_9STRA</name>
<dbReference type="InterPro" id="IPR005823">
    <property type="entry name" value="Ribosomal_uL13_bac-type"/>
</dbReference>
<dbReference type="PANTHER" id="PTHR11545">
    <property type="entry name" value="RIBOSOMAL PROTEIN L13"/>
    <property type="match status" value="1"/>
</dbReference>
<dbReference type="AlphaFoldDB" id="A0A9K3L3B1"/>
<dbReference type="GO" id="GO:0017148">
    <property type="term" value="P:negative regulation of translation"/>
    <property type="evidence" value="ECO:0007669"/>
    <property type="project" value="TreeGrafter"/>
</dbReference>
<dbReference type="GO" id="GO:0006412">
    <property type="term" value="P:translation"/>
    <property type="evidence" value="ECO:0007669"/>
    <property type="project" value="InterPro"/>
</dbReference>
<dbReference type="Pfam" id="PF00572">
    <property type="entry name" value="Ribosomal_L13"/>
    <property type="match status" value="1"/>
</dbReference>
<keyword evidence="2" id="KW-0687">Ribonucleoprotein</keyword>
<keyword evidence="3" id="KW-1185">Reference proteome</keyword>
<dbReference type="HAMAP" id="MF_01366">
    <property type="entry name" value="Ribosomal_uL13"/>
    <property type="match status" value="1"/>
</dbReference>
<organism evidence="2 3">
    <name type="scientific">Nitzschia inconspicua</name>
    <dbReference type="NCBI Taxonomy" id="303405"/>
    <lineage>
        <taxon>Eukaryota</taxon>
        <taxon>Sar</taxon>
        <taxon>Stramenopiles</taxon>
        <taxon>Ochrophyta</taxon>
        <taxon>Bacillariophyta</taxon>
        <taxon>Bacillariophyceae</taxon>
        <taxon>Bacillariophycidae</taxon>
        <taxon>Bacillariales</taxon>
        <taxon>Bacillariaceae</taxon>
        <taxon>Nitzschia</taxon>
    </lineage>
</organism>